<feature type="transmembrane region" description="Helical" evidence="1">
    <location>
        <begin position="6"/>
        <end position="27"/>
    </location>
</feature>
<dbReference type="OrthoDB" id="7066027at2"/>
<dbReference type="InterPro" id="IPR021313">
    <property type="entry name" value="DUF2909"/>
</dbReference>
<organism evidence="2 4">
    <name type="scientific">Legionella micdadei</name>
    <name type="common">Tatlockia micdadei</name>
    <dbReference type="NCBI Taxonomy" id="451"/>
    <lineage>
        <taxon>Bacteria</taxon>
        <taxon>Pseudomonadati</taxon>
        <taxon>Pseudomonadota</taxon>
        <taxon>Gammaproteobacteria</taxon>
        <taxon>Legionellales</taxon>
        <taxon>Legionellaceae</taxon>
        <taxon>Legionella</taxon>
    </lineage>
</organism>
<reference evidence="2" key="2">
    <citation type="submission" date="2014-09" db="EMBL/GenBank/DDBJ databases">
        <authorList>
            <person name="GOMEZ-VALERO Laura"/>
        </authorList>
    </citation>
    <scope>NUCLEOTIDE SEQUENCE</scope>
    <source>
        <strain evidence="2">ATCC33218</strain>
    </source>
</reference>
<keyword evidence="1" id="KW-0472">Membrane</keyword>
<gene>
    <name evidence="2" type="ORF">LMI_0911</name>
    <name evidence="3" type="ORF">SAMN02982997_02149</name>
</gene>
<dbReference type="EMBL" id="FMVN01000010">
    <property type="protein sequence ID" value="SCY58226.1"/>
    <property type="molecule type" value="Genomic_DNA"/>
</dbReference>
<dbReference type="EMBL" id="LN614830">
    <property type="protein sequence ID" value="CEG60230.1"/>
    <property type="molecule type" value="Genomic_DNA"/>
</dbReference>
<dbReference type="HOGENOM" id="CLU_162755_0_1_6"/>
<feature type="transmembrane region" description="Helical" evidence="1">
    <location>
        <begin position="39"/>
        <end position="62"/>
    </location>
</feature>
<dbReference type="KEGG" id="tmc:LMI_0911"/>
<dbReference type="NCBIfam" id="NF033233">
    <property type="entry name" value="twin_helix"/>
    <property type="match status" value="1"/>
</dbReference>
<evidence type="ECO:0000313" key="2">
    <source>
        <dbReference type="EMBL" id="CEG60230.1"/>
    </source>
</evidence>
<reference evidence="3 5" key="3">
    <citation type="submission" date="2016-10" db="EMBL/GenBank/DDBJ databases">
        <authorList>
            <person name="Varghese N."/>
            <person name="Submissions S."/>
        </authorList>
    </citation>
    <scope>NUCLEOTIDE SEQUENCE [LARGE SCALE GENOMIC DNA]</scope>
    <source>
        <strain evidence="3 5">ATCC 33218</strain>
    </source>
</reference>
<evidence type="ECO:0000256" key="1">
    <source>
        <dbReference type="SAM" id="Phobius"/>
    </source>
</evidence>
<keyword evidence="1" id="KW-0812">Transmembrane</keyword>
<evidence type="ECO:0008006" key="6">
    <source>
        <dbReference type="Google" id="ProtNLM"/>
    </source>
</evidence>
<reference evidence="4" key="1">
    <citation type="submission" date="2014-09" db="EMBL/GenBank/DDBJ databases">
        <authorList>
            <person name="Gomez-Valero L."/>
        </authorList>
    </citation>
    <scope>NUCLEOTIDE SEQUENCE [LARGE SCALE GENOMIC DNA]</scope>
    <source>
        <strain evidence="4">ATCC33218</strain>
    </source>
</reference>
<dbReference type="STRING" id="451.B6N58_10880"/>
<keyword evidence="5" id="KW-1185">Reference proteome</keyword>
<dbReference type="Pfam" id="PF11137">
    <property type="entry name" value="DUF2909"/>
    <property type="match status" value="1"/>
</dbReference>
<evidence type="ECO:0000313" key="3">
    <source>
        <dbReference type="EMBL" id="SCY58226.1"/>
    </source>
</evidence>
<dbReference type="PATRIC" id="fig|451.8.peg.228"/>
<proteinExistence type="predicted"/>
<sequence>MFAKAIIFVVMLIILFALGSGLVFLVRDEGKTKRTVKALTWRIALSLTLFLFLFLALLMGWIKPHGV</sequence>
<evidence type="ECO:0000313" key="5">
    <source>
        <dbReference type="Proteomes" id="UP000182998"/>
    </source>
</evidence>
<dbReference type="Proteomes" id="UP000182998">
    <property type="component" value="Unassembled WGS sequence"/>
</dbReference>
<dbReference type="AlphaFoldDB" id="A0A098GE20"/>
<accession>A0A098GE20</accession>
<dbReference type="Proteomes" id="UP000032414">
    <property type="component" value="Chromosome I"/>
</dbReference>
<name>A0A098GE20_LEGMI</name>
<dbReference type="RefSeq" id="WP_045098678.1">
    <property type="nucleotide sequence ID" value="NZ_CP020614.1"/>
</dbReference>
<protein>
    <recommendedName>
        <fullName evidence="6">Twin transmembrane helix small protein</fullName>
    </recommendedName>
</protein>
<keyword evidence="1" id="KW-1133">Transmembrane helix</keyword>
<evidence type="ECO:0000313" key="4">
    <source>
        <dbReference type="Proteomes" id="UP000032414"/>
    </source>
</evidence>